<dbReference type="EMBL" id="ACIJ02000016">
    <property type="protein sequence ID" value="EEX72298.1"/>
    <property type="molecule type" value="Genomic_DNA"/>
</dbReference>
<comment type="caution">
    <text evidence="1">The sequence shown here is derived from an EMBL/GenBank/DDBJ whole genome shotgun (WGS) entry which is preliminary data.</text>
</comment>
<accession>C9LEX9</accession>
<protein>
    <submittedName>
        <fullName evidence="1">Uncharacterized protein</fullName>
    </submittedName>
</protein>
<name>C9LEX9_9BACT</name>
<dbReference type="STRING" id="626522.GCWU000325_00760"/>
<dbReference type="Proteomes" id="UP000003460">
    <property type="component" value="Unassembled WGS sequence"/>
</dbReference>
<dbReference type="HOGENOM" id="CLU_3314911_0_0_10"/>
<gene>
    <name evidence="1" type="ORF">GCWU000325_00760</name>
</gene>
<evidence type="ECO:0000313" key="2">
    <source>
        <dbReference type="Proteomes" id="UP000003460"/>
    </source>
</evidence>
<sequence>MMIIINHRQKYELFAYDKRHKTKKRIRLTPFSATSAAFV</sequence>
<dbReference type="AlphaFoldDB" id="C9LEX9"/>
<keyword evidence="2" id="KW-1185">Reference proteome</keyword>
<proteinExistence type="predicted"/>
<organism evidence="1 2">
    <name type="scientific">Alloprevotella tannerae ATCC 51259</name>
    <dbReference type="NCBI Taxonomy" id="626522"/>
    <lineage>
        <taxon>Bacteria</taxon>
        <taxon>Pseudomonadati</taxon>
        <taxon>Bacteroidota</taxon>
        <taxon>Bacteroidia</taxon>
        <taxon>Bacteroidales</taxon>
        <taxon>Prevotellaceae</taxon>
        <taxon>Alloprevotella</taxon>
    </lineage>
</organism>
<reference evidence="1" key="1">
    <citation type="submission" date="2009-09" db="EMBL/GenBank/DDBJ databases">
        <authorList>
            <person name="Weinstock G."/>
            <person name="Sodergren E."/>
            <person name="Clifton S."/>
            <person name="Fulton L."/>
            <person name="Fulton B."/>
            <person name="Courtney L."/>
            <person name="Fronick C."/>
            <person name="Harrison M."/>
            <person name="Strong C."/>
            <person name="Farmer C."/>
            <person name="Delahaunty K."/>
            <person name="Markovic C."/>
            <person name="Hall O."/>
            <person name="Minx P."/>
            <person name="Tomlinson C."/>
            <person name="Mitreva M."/>
            <person name="Nelson J."/>
            <person name="Hou S."/>
            <person name="Wollam A."/>
            <person name="Pepin K.H."/>
            <person name="Johnson M."/>
            <person name="Bhonagiri V."/>
            <person name="Nash W.E."/>
            <person name="Warren W."/>
            <person name="Chinwalla A."/>
            <person name="Mardis E.R."/>
            <person name="Wilson R.K."/>
        </authorList>
    </citation>
    <scope>NUCLEOTIDE SEQUENCE [LARGE SCALE GENOMIC DNA]</scope>
    <source>
        <strain evidence="1">ATCC 51259</strain>
    </source>
</reference>
<evidence type="ECO:0000313" key="1">
    <source>
        <dbReference type="EMBL" id="EEX72298.1"/>
    </source>
</evidence>